<evidence type="ECO:0000256" key="2">
    <source>
        <dbReference type="ARBA" id="ARBA00009810"/>
    </source>
</evidence>
<dbReference type="SUPFAM" id="SSF56935">
    <property type="entry name" value="Porins"/>
    <property type="match status" value="1"/>
</dbReference>
<dbReference type="PANTHER" id="PTHR32552">
    <property type="entry name" value="FERRICHROME IRON RECEPTOR-RELATED"/>
    <property type="match status" value="1"/>
</dbReference>
<comment type="subcellular location">
    <subcellularLocation>
        <location evidence="1 14">Cell outer membrane</location>
        <topology evidence="1 14">Multi-pass membrane protein</topology>
    </subcellularLocation>
</comment>
<comment type="similarity">
    <text evidence="2 14 15">Belongs to the TonB-dependent receptor family.</text>
</comment>
<evidence type="ECO:0000256" key="1">
    <source>
        <dbReference type="ARBA" id="ARBA00004571"/>
    </source>
</evidence>
<dbReference type="Gene3D" id="2.170.130.10">
    <property type="entry name" value="TonB-dependent receptor, plug domain"/>
    <property type="match status" value="1"/>
</dbReference>
<sequence>MAAAVLPALLAAAPARAQDPLVSLSLEELGGLTITSVAKREQRLADAAASLYVITSDDIRRSGFTRLPEVLRLAPNLHVAEVYRGGYAISARGFNGNSANKLLVLIDGRSVYTPLFAGVFWDAQHVALEDVERIEVSSGPGSTLWGVNAVNGVINIITKPATGTRGTLVSAAASGDERSALLRHGLALAGGDLRVYLKHASQRSTETADGRLVDDAGHLLQGGFRADWGKGNDRFTLQGDAYRGRHGQPLPGSISVTGVDFALDTIRLSGAHLLARWEKPVGGGELSVQGYLDRTTRITPPTFDERLLIADLELQYTLRPAAGHTVVIGANHRRSRDEVGHGAPEFAFLPARLNQSWTSLFAQDEIALTEALRLTVGARAERNDYTGTELLPNVRLAWKVSADQLWWASAARTVRAPARLDRDAYIPAEAPFLLNGGPGFRAETATVLELGYRGRPLPSLRMAATAFHGRYDHLRTQELAPSNTQVYFGNGMRGRVSGVEAWGMWQAMPTMRLQAGMTLLHPHLALKPGSRDTGDSVAAADGAMPRRVWRLRAAFNLPHEAEFDATLRHVGALSAPTVPAYTALDLRLGGRLGPDAEIALTAHNLLGSGHGEFGPAETRTEVGRSIGLQLRLRWF</sequence>
<evidence type="ECO:0000259" key="18">
    <source>
        <dbReference type="Pfam" id="PF07715"/>
    </source>
</evidence>
<dbReference type="PANTHER" id="PTHR32552:SF89">
    <property type="entry name" value="CATECHOLATE SIDEROPHORE RECEPTOR FIU"/>
    <property type="match status" value="1"/>
</dbReference>
<dbReference type="InterPro" id="IPR036942">
    <property type="entry name" value="Beta-barrel_TonB_sf"/>
</dbReference>
<keyword evidence="11 14" id="KW-0472">Membrane</keyword>
<feature type="signal peptide" evidence="16">
    <location>
        <begin position="1"/>
        <end position="17"/>
    </location>
</feature>
<name>A0ABW7F3J8_9BURK</name>
<evidence type="ECO:0000256" key="14">
    <source>
        <dbReference type="PROSITE-ProRule" id="PRU01360"/>
    </source>
</evidence>
<dbReference type="Gene3D" id="2.40.170.20">
    <property type="entry name" value="TonB-dependent receptor, beta-barrel domain"/>
    <property type="match status" value="1"/>
</dbReference>
<evidence type="ECO:0000259" key="17">
    <source>
        <dbReference type="Pfam" id="PF00593"/>
    </source>
</evidence>
<dbReference type="RefSeq" id="WP_394479131.1">
    <property type="nucleotide sequence ID" value="NZ_JBIGHV010000004.1"/>
</dbReference>
<comment type="caution">
    <text evidence="19">The sequence shown here is derived from an EMBL/GenBank/DDBJ whole genome shotgun (WGS) entry which is preliminary data.</text>
</comment>
<dbReference type="InterPro" id="IPR037066">
    <property type="entry name" value="Plug_dom_sf"/>
</dbReference>
<feature type="chain" id="PRO_5046166556" evidence="16">
    <location>
        <begin position="18"/>
        <end position="635"/>
    </location>
</feature>
<evidence type="ECO:0000256" key="13">
    <source>
        <dbReference type="ARBA" id="ARBA00023237"/>
    </source>
</evidence>
<dbReference type="Proteomes" id="UP001606210">
    <property type="component" value="Unassembled WGS sequence"/>
</dbReference>
<evidence type="ECO:0000313" key="19">
    <source>
        <dbReference type="EMBL" id="MFG6430689.1"/>
    </source>
</evidence>
<evidence type="ECO:0000256" key="10">
    <source>
        <dbReference type="ARBA" id="ARBA00023077"/>
    </source>
</evidence>
<evidence type="ECO:0000256" key="3">
    <source>
        <dbReference type="ARBA" id="ARBA00022448"/>
    </source>
</evidence>
<evidence type="ECO:0000256" key="7">
    <source>
        <dbReference type="ARBA" id="ARBA00022729"/>
    </source>
</evidence>
<keyword evidence="5" id="KW-0410">Iron transport</keyword>
<evidence type="ECO:0000256" key="11">
    <source>
        <dbReference type="ARBA" id="ARBA00023136"/>
    </source>
</evidence>
<evidence type="ECO:0000256" key="8">
    <source>
        <dbReference type="ARBA" id="ARBA00023004"/>
    </source>
</evidence>
<keyword evidence="20" id="KW-1185">Reference proteome</keyword>
<evidence type="ECO:0000256" key="12">
    <source>
        <dbReference type="ARBA" id="ARBA00023170"/>
    </source>
</evidence>
<dbReference type="EMBL" id="JBIGHV010000004">
    <property type="protein sequence ID" value="MFG6430689.1"/>
    <property type="molecule type" value="Genomic_DNA"/>
</dbReference>
<organism evidence="19 20">
    <name type="scientific">Pelomonas parva</name>
    <dbReference type="NCBI Taxonomy" id="3299032"/>
    <lineage>
        <taxon>Bacteria</taxon>
        <taxon>Pseudomonadati</taxon>
        <taxon>Pseudomonadota</taxon>
        <taxon>Betaproteobacteria</taxon>
        <taxon>Burkholderiales</taxon>
        <taxon>Sphaerotilaceae</taxon>
        <taxon>Roseateles</taxon>
    </lineage>
</organism>
<evidence type="ECO:0000256" key="9">
    <source>
        <dbReference type="ARBA" id="ARBA00023065"/>
    </source>
</evidence>
<evidence type="ECO:0000256" key="4">
    <source>
        <dbReference type="ARBA" id="ARBA00022452"/>
    </source>
</evidence>
<dbReference type="Pfam" id="PF07715">
    <property type="entry name" value="Plug"/>
    <property type="match status" value="1"/>
</dbReference>
<feature type="domain" description="TonB-dependent receptor-like beta-barrel" evidence="17">
    <location>
        <begin position="207"/>
        <end position="605"/>
    </location>
</feature>
<evidence type="ECO:0000256" key="15">
    <source>
        <dbReference type="RuleBase" id="RU003357"/>
    </source>
</evidence>
<keyword evidence="9" id="KW-0406">Ion transport</keyword>
<keyword evidence="7 16" id="KW-0732">Signal</keyword>
<keyword evidence="10 15" id="KW-0798">TonB box</keyword>
<dbReference type="InterPro" id="IPR000531">
    <property type="entry name" value="Beta-barrel_TonB"/>
</dbReference>
<proteinExistence type="inferred from homology"/>
<dbReference type="Pfam" id="PF00593">
    <property type="entry name" value="TonB_dep_Rec_b-barrel"/>
    <property type="match status" value="1"/>
</dbReference>
<keyword evidence="4 14" id="KW-1134">Transmembrane beta strand</keyword>
<dbReference type="InterPro" id="IPR012910">
    <property type="entry name" value="Plug_dom"/>
</dbReference>
<accession>A0ABW7F3J8</accession>
<dbReference type="PROSITE" id="PS52016">
    <property type="entry name" value="TONB_DEPENDENT_REC_3"/>
    <property type="match status" value="1"/>
</dbReference>
<keyword evidence="6 14" id="KW-0812">Transmembrane</keyword>
<evidence type="ECO:0000256" key="16">
    <source>
        <dbReference type="SAM" id="SignalP"/>
    </source>
</evidence>
<keyword evidence="13 14" id="KW-0998">Cell outer membrane</keyword>
<dbReference type="InterPro" id="IPR039426">
    <property type="entry name" value="TonB-dep_rcpt-like"/>
</dbReference>
<evidence type="ECO:0000256" key="6">
    <source>
        <dbReference type="ARBA" id="ARBA00022692"/>
    </source>
</evidence>
<keyword evidence="8" id="KW-0408">Iron</keyword>
<protein>
    <submittedName>
        <fullName evidence="19">TonB-dependent receptor plug domain-containing protein</fullName>
    </submittedName>
</protein>
<gene>
    <name evidence="19" type="ORF">ACG00Y_12245</name>
</gene>
<evidence type="ECO:0000313" key="20">
    <source>
        <dbReference type="Proteomes" id="UP001606210"/>
    </source>
</evidence>
<reference evidence="19 20" key="1">
    <citation type="submission" date="2024-08" db="EMBL/GenBank/DDBJ databases">
        <authorList>
            <person name="Lu H."/>
        </authorList>
    </citation>
    <scope>NUCLEOTIDE SEQUENCE [LARGE SCALE GENOMIC DNA]</scope>
    <source>
        <strain evidence="19 20">LYH14W</strain>
    </source>
</reference>
<keyword evidence="12 19" id="KW-0675">Receptor</keyword>
<feature type="domain" description="TonB-dependent receptor plug" evidence="18">
    <location>
        <begin position="44"/>
        <end position="153"/>
    </location>
</feature>
<keyword evidence="3 14" id="KW-0813">Transport</keyword>
<evidence type="ECO:0000256" key="5">
    <source>
        <dbReference type="ARBA" id="ARBA00022496"/>
    </source>
</evidence>